<dbReference type="Gene3D" id="3.80.10.10">
    <property type="entry name" value="Ribonuclease Inhibitor"/>
    <property type="match status" value="1"/>
</dbReference>
<dbReference type="InterPro" id="IPR032675">
    <property type="entry name" value="LRR_dom_sf"/>
</dbReference>
<organism evidence="1 2">
    <name type="scientific">Mycena maculata</name>
    <dbReference type="NCBI Taxonomy" id="230809"/>
    <lineage>
        <taxon>Eukaryota</taxon>
        <taxon>Fungi</taxon>
        <taxon>Dikarya</taxon>
        <taxon>Basidiomycota</taxon>
        <taxon>Agaricomycotina</taxon>
        <taxon>Agaricomycetes</taxon>
        <taxon>Agaricomycetidae</taxon>
        <taxon>Agaricales</taxon>
        <taxon>Marasmiineae</taxon>
        <taxon>Mycenaceae</taxon>
        <taxon>Mycena</taxon>
    </lineage>
</organism>
<comment type="caution">
    <text evidence="1">The sequence shown here is derived from an EMBL/GenBank/DDBJ whole genome shotgun (WGS) entry which is preliminary data.</text>
</comment>
<dbReference type="Proteomes" id="UP001215280">
    <property type="component" value="Unassembled WGS sequence"/>
</dbReference>
<dbReference type="AlphaFoldDB" id="A0AAD7NCS9"/>
<reference evidence="1" key="1">
    <citation type="submission" date="2023-03" db="EMBL/GenBank/DDBJ databases">
        <title>Massive genome expansion in bonnet fungi (Mycena s.s.) driven by repeated elements and novel gene families across ecological guilds.</title>
        <authorList>
            <consortium name="Lawrence Berkeley National Laboratory"/>
            <person name="Harder C.B."/>
            <person name="Miyauchi S."/>
            <person name="Viragh M."/>
            <person name="Kuo A."/>
            <person name="Thoen E."/>
            <person name="Andreopoulos B."/>
            <person name="Lu D."/>
            <person name="Skrede I."/>
            <person name="Drula E."/>
            <person name="Henrissat B."/>
            <person name="Morin E."/>
            <person name="Kohler A."/>
            <person name="Barry K."/>
            <person name="LaButti K."/>
            <person name="Morin E."/>
            <person name="Salamov A."/>
            <person name="Lipzen A."/>
            <person name="Mereny Z."/>
            <person name="Hegedus B."/>
            <person name="Baldrian P."/>
            <person name="Stursova M."/>
            <person name="Weitz H."/>
            <person name="Taylor A."/>
            <person name="Grigoriev I.V."/>
            <person name="Nagy L.G."/>
            <person name="Martin F."/>
            <person name="Kauserud H."/>
        </authorList>
    </citation>
    <scope>NUCLEOTIDE SEQUENCE</scope>
    <source>
        <strain evidence="1">CBHHK188m</strain>
    </source>
</reference>
<protein>
    <submittedName>
        <fullName evidence="1">Uncharacterized protein</fullName>
    </submittedName>
</protein>
<evidence type="ECO:0000313" key="1">
    <source>
        <dbReference type="EMBL" id="KAJ7756444.1"/>
    </source>
</evidence>
<accession>A0AAD7NCS9</accession>
<sequence length="324" mass="35616">MIVGTNGQPERDIVCVSTAVFIRNTLPILEQSFHRVKVITIDTETQGSFEAIVGALHGFNAQNLHIFQCIAPEAPEVSALTSCPAFRASLAEIVLYGIIPPWQAGSTYANLTVLRLFSCKHSSLQWEQIQDVLTAATHLRILWLAEVSYGADTEPVQVLMPSLHKFSFAYTESVFARIITKIRMPNLYSRNLRAKGSSSIGPAYHANPNTFHVTRSITIEVPGGNDAKMDEILRNMRGACFLDLSRCNSDIIPILLKLAADSNFSMDNLCELVVPNGVTEVDAAQILKSGFPDRCRLSVKGCQTVWMNQGTEIIVVSPANTHIT</sequence>
<keyword evidence="2" id="KW-1185">Reference proteome</keyword>
<gene>
    <name evidence="1" type="ORF">DFH07DRAFT_773150</name>
</gene>
<name>A0AAD7NCS9_9AGAR</name>
<proteinExistence type="predicted"/>
<dbReference type="EMBL" id="JARJLG010000061">
    <property type="protein sequence ID" value="KAJ7756444.1"/>
    <property type="molecule type" value="Genomic_DNA"/>
</dbReference>
<evidence type="ECO:0000313" key="2">
    <source>
        <dbReference type="Proteomes" id="UP001215280"/>
    </source>
</evidence>